<feature type="region of interest" description="Disordered" evidence="1">
    <location>
        <begin position="1"/>
        <end position="117"/>
    </location>
</feature>
<proteinExistence type="predicted"/>
<organism evidence="2 3">
    <name type="scientific">Equid alphaherpesvirus 9</name>
    <dbReference type="NCBI Taxonomy" id="55744"/>
    <lineage>
        <taxon>Viruses</taxon>
        <taxon>Duplodnaviria</taxon>
        <taxon>Heunggongvirae</taxon>
        <taxon>Peploviricota</taxon>
        <taxon>Herviviricetes</taxon>
        <taxon>Herpesvirales</taxon>
        <taxon>Orthoherpesviridae</taxon>
        <taxon>Alphaherpesvirinae</taxon>
        <taxon>Varicellovirus</taxon>
        <taxon>Varicellovirus equidalpha9</taxon>
    </lineage>
</organism>
<keyword evidence="3" id="KW-1185">Reference proteome</keyword>
<reference evidence="2 3" key="1">
    <citation type="journal article" date="2008" name="Emerg. Infect. Dis.">
        <title>Equine herpesvirus type 9 in giraffe with encephalitis.</title>
        <authorList>
            <person name="Kasem S."/>
            <person name="Yamada S."/>
            <person name="Kiupel M."/>
            <person name="Woodruff M."/>
            <person name="Ohya K."/>
            <person name="Fukushi H."/>
        </authorList>
    </citation>
    <scope>NUCLEOTIDE SEQUENCE [LARGE SCALE GENOMIC DNA]</scope>
    <source>
        <strain evidence="2">P19</strain>
    </source>
</reference>
<protein>
    <submittedName>
        <fullName evidence="2">Uncharacterized protein</fullName>
    </submittedName>
</protein>
<sequence>MDLREDDELRDALDGAQHAGRLLRGGAQPSDARRAPLGGGGHMEMETEEARPLETPSGFMAASWRVDGKGAGGESGMRSGREAKYPEPEGRSPLEKKLGKPSELGNLVGRASRGLRG</sequence>
<name>B7FEE2_9ALPH</name>
<evidence type="ECO:0000256" key="1">
    <source>
        <dbReference type="SAM" id="MobiDB-lite"/>
    </source>
</evidence>
<evidence type="ECO:0000313" key="2">
    <source>
        <dbReference type="EMBL" id="BAH02425.1"/>
    </source>
</evidence>
<dbReference type="Proteomes" id="UP000129658">
    <property type="component" value="Segment"/>
</dbReference>
<feature type="compositionally biased region" description="Basic and acidic residues" evidence="1">
    <location>
        <begin position="79"/>
        <end position="100"/>
    </location>
</feature>
<evidence type="ECO:0000313" key="3">
    <source>
        <dbReference type="Proteomes" id="UP000129658"/>
    </source>
</evidence>
<feature type="compositionally biased region" description="Basic and acidic residues" evidence="1">
    <location>
        <begin position="43"/>
        <end position="52"/>
    </location>
</feature>
<dbReference type="EMBL" id="AP010838">
    <property type="protein sequence ID" value="BAH02425.1"/>
    <property type="molecule type" value="Genomic_DNA"/>
</dbReference>
<accession>B7FEE2</accession>